<dbReference type="AlphaFoldDB" id="A0A4Y8LB79"/>
<dbReference type="RefSeq" id="WP_134382546.1">
    <property type="nucleotide sequence ID" value="NZ_SORX01000010.1"/>
</dbReference>
<reference evidence="2 3" key="1">
    <citation type="submission" date="2019-03" db="EMBL/GenBank/DDBJ databases">
        <authorList>
            <person name="Yang Y."/>
        </authorList>
    </citation>
    <scope>NUCLEOTIDE SEQUENCE [LARGE SCALE GENOMIC DNA]</scope>
    <source>
        <strain evidence="2 3">ASL-1</strain>
    </source>
</reference>
<dbReference type="EMBL" id="SORX01000010">
    <property type="protein sequence ID" value="TFD99424.1"/>
    <property type="molecule type" value="Genomic_DNA"/>
</dbReference>
<gene>
    <name evidence="2" type="ORF">E2626_14290</name>
</gene>
<dbReference type="Proteomes" id="UP000297776">
    <property type="component" value="Unassembled WGS sequence"/>
</dbReference>
<feature type="transmembrane region" description="Helical" evidence="1">
    <location>
        <begin position="6"/>
        <end position="28"/>
    </location>
</feature>
<feature type="transmembrane region" description="Helical" evidence="1">
    <location>
        <begin position="82"/>
        <end position="100"/>
    </location>
</feature>
<accession>A0A4Y8LB79</accession>
<dbReference type="OrthoDB" id="2630335at2"/>
<name>A0A4Y8LB79_9BACL</name>
<feature type="transmembrane region" description="Helical" evidence="1">
    <location>
        <begin position="40"/>
        <end position="62"/>
    </location>
</feature>
<keyword evidence="3" id="KW-1185">Reference proteome</keyword>
<evidence type="ECO:0000313" key="2">
    <source>
        <dbReference type="EMBL" id="TFD99424.1"/>
    </source>
</evidence>
<proteinExistence type="predicted"/>
<comment type="caution">
    <text evidence="2">The sequence shown here is derived from an EMBL/GenBank/DDBJ whole genome shotgun (WGS) entry which is preliminary data.</text>
</comment>
<evidence type="ECO:0000313" key="3">
    <source>
        <dbReference type="Proteomes" id="UP000297776"/>
    </source>
</evidence>
<keyword evidence="1" id="KW-0812">Transmembrane</keyword>
<sequence>MAIWKMYLVTVIEIILFLVVGFLLTDIVLKNVYEGAGIRFIGNVWVVWFGLSFMLFGLYTIVLSYVSKESQLLKERLTSKTFWVIFVASTAGVFVPFFIGEIPF</sequence>
<organism evidence="2 3">
    <name type="scientific">Jeotgalibacillus salarius</name>
    <dbReference type="NCBI Taxonomy" id="546023"/>
    <lineage>
        <taxon>Bacteria</taxon>
        <taxon>Bacillati</taxon>
        <taxon>Bacillota</taxon>
        <taxon>Bacilli</taxon>
        <taxon>Bacillales</taxon>
        <taxon>Caryophanaceae</taxon>
        <taxon>Jeotgalibacillus</taxon>
    </lineage>
</organism>
<evidence type="ECO:0000256" key="1">
    <source>
        <dbReference type="SAM" id="Phobius"/>
    </source>
</evidence>
<keyword evidence="1" id="KW-0472">Membrane</keyword>
<keyword evidence="1" id="KW-1133">Transmembrane helix</keyword>
<protein>
    <submittedName>
        <fullName evidence="2">Uncharacterized protein</fullName>
    </submittedName>
</protein>